<dbReference type="GO" id="GO:0005794">
    <property type="term" value="C:Golgi apparatus"/>
    <property type="evidence" value="ECO:0000318"/>
    <property type="project" value="GO_Central"/>
</dbReference>
<evidence type="ECO:0000256" key="2">
    <source>
        <dbReference type="ARBA" id="ARBA00022692"/>
    </source>
</evidence>
<proteinExistence type="predicted"/>
<keyword evidence="8" id="KW-1185">Reference proteome</keyword>
<keyword evidence="3 5" id="KW-1133">Transmembrane helix</keyword>
<dbReference type="STRING" id="3218.A0A2K1K795"/>
<dbReference type="AlphaFoldDB" id="A0A2K1K795"/>
<evidence type="ECO:0000256" key="5">
    <source>
        <dbReference type="SAM" id="Phobius"/>
    </source>
</evidence>
<dbReference type="OMA" id="LWHMLHI"/>
<dbReference type="EnsemblPlants" id="Pp3c8_14800V3.2">
    <property type="protein sequence ID" value="Pp3c8_14800V3.2"/>
    <property type="gene ID" value="Pp3c8_14800"/>
</dbReference>
<dbReference type="PaxDb" id="3218-PP1S184_9V6.2"/>
<dbReference type="GO" id="GO:0005975">
    <property type="term" value="P:carbohydrate metabolic process"/>
    <property type="evidence" value="ECO:0000318"/>
    <property type="project" value="GO_Central"/>
</dbReference>
<name>A0A2K1K795_PHYPA</name>
<dbReference type="Proteomes" id="UP000006727">
    <property type="component" value="Chromosome 8"/>
</dbReference>
<evidence type="ECO:0000256" key="4">
    <source>
        <dbReference type="ARBA" id="ARBA00023136"/>
    </source>
</evidence>
<dbReference type="EnsemblPlants" id="Pp3c8_14800V3.1">
    <property type="protein sequence ID" value="Pp3c8_14800V3.1"/>
    <property type="gene ID" value="Pp3c8_14800"/>
</dbReference>
<dbReference type="RefSeq" id="XP_024382320.1">
    <property type="nucleotide sequence ID" value="XM_024526552.2"/>
</dbReference>
<accession>A0A2K1K795</accession>
<keyword evidence="2 5" id="KW-0812">Transmembrane</keyword>
<keyword evidence="4 5" id="KW-0472">Membrane</keyword>
<evidence type="ECO:0000313" key="7">
    <source>
        <dbReference type="EnsemblPlants" id="Pp3c8_14800V3.1"/>
    </source>
</evidence>
<feature type="transmembrane region" description="Helical" evidence="5">
    <location>
        <begin position="31"/>
        <end position="52"/>
    </location>
</feature>
<reference evidence="6 8" key="2">
    <citation type="journal article" date="2018" name="Plant J.">
        <title>The Physcomitrella patens chromosome-scale assembly reveals moss genome structure and evolution.</title>
        <authorList>
            <person name="Lang D."/>
            <person name="Ullrich K.K."/>
            <person name="Murat F."/>
            <person name="Fuchs J."/>
            <person name="Jenkins J."/>
            <person name="Haas F.B."/>
            <person name="Piednoel M."/>
            <person name="Gundlach H."/>
            <person name="Van Bel M."/>
            <person name="Meyberg R."/>
            <person name="Vives C."/>
            <person name="Morata J."/>
            <person name="Symeonidi A."/>
            <person name="Hiss M."/>
            <person name="Muchero W."/>
            <person name="Kamisugi Y."/>
            <person name="Saleh O."/>
            <person name="Blanc G."/>
            <person name="Decker E.L."/>
            <person name="van Gessel N."/>
            <person name="Grimwood J."/>
            <person name="Hayes R.D."/>
            <person name="Graham S.W."/>
            <person name="Gunter L.E."/>
            <person name="McDaniel S.F."/>
            <person name="Hoernstein S.N.W."/>
            <person name="Larsson A."/>
            <person name="Li F.W."/>
            <person name="Perroud P.F."/>
            <person name="Phillips J."/>
            <person name="Ranjan P."/>
            <person name="Rokshar D.S."/>
            <person name="Rothfels C.J."/>
            <person name="Schneider L."/>
            <person name="Shu S."/>
            <person name="Stevenson D.W."/>
            <person name="Thummler F."/>
            <person name="Tillich M."/>
            <person name="Villarreal Aguilar J.C."/>
            <person name="Widiez T."/>
            <person name="Wong G.K."/>
            <person name="Wymore A."/>
            <person name="Zhang Y."/>
            <person name="Zimmer A.D."/>
            <person name="Quatrano R.S."/>
            <person name="Mayer K.F.X."/>
            <person name="Goodstein D."/>
            <person name="Casacuberta J.M."/>
            <person name="Vandepoele K."/>
            <person name="Reski R."/>
            <person name="Cuming A.C."/>
            <person name="Tuskan G.A."/>
            <person name="Maumus F."/>
            <person name="Salse J."/>
            <person name="Schmutz J."/>
            <person name="Rensing S.A."/>
        </authorList>
    </citation>
    <scope>NUCLEOTIDE SEQUENCE [LARGE SCALE GENOMIC DNA]</scope>
    <source>
        <strain evidence="7 8">cv. Gransden 2004</strain>
    </source>
</reference>
<dbReference type="GO" id="GO:0016407">
    <property type="term" value="F:acetyltransferase activity"/>
    <property type="evidence" value="ECO:0000318"/>
    <property type="project" value="GO_Central"/>
</dbReference>
<gene>
    <name evidence="7" type="primary">LOC112285604</name>
    <name evidence="6" type="ORF">PHYPA_011549</name>
</gene>
<dbReference type="Gramene" id="Pp3c8_14800V3.7">
    <property type="protein sequence ID" value="Pp3c8_14800V3.7"/>
    <property type="gene ID" value="Pp3c8_14800"/>
</dbReference>
<dbReference type="EnsemblPlants" id="Pp3c8_14800V3.4">
    <property type="protein sequence ID" value="Pp3c8_14800V3.4"/>
    <property type="gene ID" value="Pp3c8_14800"/>
</dbReference>
<evidence type="ECO:0000256" key="1">
    <source>
        <dbReference type="ARBA" id="ARBA00004370"/>
    </source>
</evidence>
<dbReference type="GO" id="GO:0016020">
    <property type="term" value="C:membrane"/>
    <property type="evidence" value="ECO:0007669"/>
    <property type="project" value="UniProtKB-SubCell"/>
</dbReference>
<dbReference type="Gramene" id="Pp3c8_14800V3.3">
    <property type="protein sequence ID" value="Pp3c8_14800V3.3"/>
    <property type="gene ID" value="Pp3c8_14800"/>
</dbReference>
<dbReference type="EnsemblPlants" id="Pp3c8_14800V3.3">
    <property type="protein sequence ID" value="Pp3c8_14800V3.3"/>
    <property type="gene ID" value="Pp3c8_14800"/>
</dbReference>
<sequence length="366" mass="41962">MGVTLQAVFLASCVVFGPMAMAGYHLTRNRVLFFSGSLFILLAVSVHVFPFFHTPYFNSSTLPEEQASAQVTPTAFLNVTLRDYCISNIHKVEFSEIDKPQLDEQISNQTDWDHFEWRWQHEALHQCKYQKLDREDALELLQGTWIVIAGDSQARLLFVALMELILPSIEDLRPYLFKRHSNFEYNLESHHILMEFAWAPYTTNLTRMAKGYRQDQKRPDIIVSGVGLWHMLHSGNYTQYGKSLVKLKQELGFLLNDPISATSEEALTVQLFWMNLPTLAPSLYQSDLKRERMTTQQSQLYTMEVLRSEIAGTGGLTTLLDIQTLSHECGTRCTRDGIHYSQAVYRAALHIIINNLLITTKQTPIP</sequence>
<evidence type="ECO:0000313" key="8">
    <source>
        <dbReference type="Proteomes" id="UP000006727"/>
    </source>
</evidence>
<reference evidence="7" key="3">
    <citation type="submission" date="2020-12" db="UniProtKB">
        <authorList>
            <consortium name="EnsemblPlants"/>
        </authorList>
    </citation>
    <scope>IDENTIFICATION</scope>
</reference>
<dbReference type="RefSeq" id="XP_024382322.1">
    <property type="nucleotide sequence ID" value="XM_024526554.2"/>
</dbReference>
<dbReference type="PANTHER" id="PTHR13533">
    <property type="entry name" value="N-ACETYLNEURAMINATE 9-O-ACETYLTRANSFERASE"/>
    <property type="match status" value="1"/>
</dbReference>
<evidence type="ECO:0000313" key="6">
    <source>
        <dbReference type="EMBL" id="PNR49653.1"/>
    </source>
</evidence>
<dbReference type="GO" id="GO:0005796">
    <property type="term" value="C:Golgi lumen"/>
    <property type="evidence" value="ECO:0007669"/>
    <property type="project" value="EnsemblPlants"/>
</dbReference>
<dbReference type="GO" id="GO:0045492">
    <property type="term" value="P:xylan biosynthetic process"/>
    <property type="evidence" value="ECO:0007669"/>
    <property type="project" value="EnsemblPlants"/>
</dbReference>
<feature type="transmembrane region" description="Helical" evidence="5">
    <location>
        <begin position="6"/>
        <end position="24"/>
    </location>
</feature>
<dbReference type="EMBL" id="ABEU02000008">
    <property type="protein sequence ID" value="PNR49653.1"/>
    <property type="molecule type" value="Genomic_DNA"/>
</dbReference>
<dbReference type="Gramene" id="Pp3c8_14800V3.6">
    <property type="protein sequence ID" value="Pp3c8_14800V3.6"/>
    <property type="gene ID" value="Pp3c8_14800"/>
</dbReference>
<organism evidence="6">
    <name type="scientific">Physcomitrium patens</name>
    <name type="common">Spreading-leaved earth moss</name>
    <name type="synonym">Physcomitrella patens</name>
    <dbReference type="NCBI Taxonomy" id="3218"/>
    <lineage>
        <taxon>Eukaryota</taxon>
        <taxon>Viridiplantae</taxon>
        <taxon>Streptophyta</taxon>
        <taxon>Embryophyta</taxon>
        <taxon>Bryophyta</taxon>
        <taxon>Bryophytina</taxon>
        <taxon>Bryopsida</taxon>
        <taxon>Funariidae</taxon>
        <taxon>Funariales</taxon>
        <taxon>Funariaceae</taxon>
        <taxon>Physcomitrium</taxon>
    </lineage>
</organism>
<evidence type="ECO:0000256" key="3">
    <source>
        <dbReference type="ARBA" id="ARBA00022989"/>
    </source>
</evidence>
<dbReference type="EnsemblPlants" id="Pp3c8_14800V3.5">
    <property type="protein sequence ID" value="Pp3c8_14800V3.5"/>
    <property type="gene ID" value="Pp3c8_14800"/>
</dbReference>
<protein>
    <submittedName>
        <fullName evidence="6 7">Uncharacterized protein</fullName>
    </submittedName>
</protein>
<dbReference type="Gramene" id="Pp3c8_14800V3.5">
    <property type="protein sequence ID" value="Pp3c8_14800V3.5"/>
    <property type="gene ID" value="Pp3c8_14800"/>
</dbReference>
<dbReference type="Gramene" id="Pp3c8_14800V3.2">
    <property type="protein sequence ID" value="Pp3c8_14800V3.2"/>
    <property type="gene ID" value="Pp3c8_14800"/>
</dbReference>
<dbReference type="EnsemblPlants" id="Pp3c8_14800V3.6">
    <property type="protein sequence ID" value="Pp3c8_14800V3.6"/>
    <property type="gene ID" value="Pp3c8_14800"/>
</dbReference>
<dbReference type="EnsemblPlants" id="Pp3c8_14800V3.7">
    <property type="protein sequence ID" value="Pp3c8_14800V3.7"/>
    <property type="gene ID" value="Pp3c8_14800"/>
</dbReference>
<dbReference type="OrthoDB" id="767975at2759"/>
<dbReference type="GeneID" id="112285604"/>
<dbReference type="Gramene" id="Pp3c8_14800V3.4">
    <property type="protein sequence ID" value="Pp3c8_14800V3.4"/>
    <property type="gene ID" value="Pp3c8_14800"/>
</dbReference>
<dbReference type="Gramene" id="Pp3c8_14800V3.1">
    <property type="protein sequence ID" value="Pp3c8_14800V3.1"/>
    <property type="gene ID" value="Pp3c8_14800"/>
</dbReference>
<dbReference type="PANTHER" id="PTHR13533:SF31">
    <property type="entry name" value="PROTEIN ALTERED XYLOGLUCAN 9"/>
    <property type="match status" value="1"/>
</dbReference>
<reference evidence="6 8" key="1">
    <citation type="journal article" date="2008" name="Science">
        <title>The Physcomitrella genome reveals evolutionary insights into the conquest of land by plants.</title>
        <authorList>
            <person name="Rensing S."/>
            <person name="Lang D."/>
            <person name="Zimmer A."/>
            <person name="Terry A."/>
            <person name="Salamov A."/>
            <person name="Shapiro H."/>
            <person name="Nishiyama T."/>
            <person name="Perroud P.-F."/>
            <person name="Lindquist E."/>
            <person name="Kamisugi Y."/>
            <person name="Tanahashi T."/>
            <person name="Sakakibara K."/>
            <person name="Fujita T."/>
            <person name="Oishi K."/>
            <person name="Shin-I T."/>
            <person name="Kuroki Y."/>
            <person name="Toyoda A."/>
            <person name="Suzuki Y."/>
            <person name="Hashimoto A."/>
            <person name="Yamaguchi K."/>
            <person name="Sugano A."/>
            <person name="Kohara Y."/>
            <person name="Fujiyama A."/>
            <person name="Anterola A."/>
            <person name="Aoki S."/>
            <person name="Ashton N."/>
            <person name="Barbazuk W.B."/>
            <person name="Barker E."/>
            <person name="Bennetzen J."/>
            <person name="Bezanilla M."/>
            <person name="Blankenship R."/>
            <person name="Cho S.H."/>
            <person name="Dutcher S."/>
            <person name="Estelle M."/>
            <person name="Fawcett J.A."/>
            <person name="Gundlach H."/>
            <person name="Hanada K."/>
            <person name="Heyl A."/>
            <person name="Hicks K.A."/>
            <person name="Hugh J."/>
            <person name="Lohr M."/>
            <person name="Mayer K."/>
            <person name="Melkozernov A."/>
            <person name="Murata T."/>
            <person name="Nelson D."/>
            <person name="Pils B."/>
            <person name="Prigge M."/>
            <person name="Reiss B."/>
            <person name="Renner T."/>
            <person name="Rombauts S."/>
            <person name="Rushton P."/>
            <person name="Sanderfoot A."/>
            <person name="Schween G."/>
            <person name="Shiu S.-H."/>
            <person name="Stueber K."/>
            <person name="Theodoulou F.L."/>
            <person name="Tu H."/>
            <person name="Van de Peer Y."/>
            <person name="Verrier P.J."/>
            <person name="Waters E."/>
            <person name="Wood A."/>
            <person name="Yang L."/>
            <person name="Cove D."/>
            <person name="Cuming A."/>
            <person name="Hasebe M."/>
            <person name="Lucas S."/>
            <person name="Mishler D.B."/>
            <person name="Reski R."/>
            <person name="Grigoriev I."/>
            <person name="Quatrano R.S."/>
            <person name="Boore J.L."/>
        </authorList>
    </citation>
    <scope>NUCLEOTIDE SEQUENCE [LARGE SCALE GENOMIC DNA]</scope>
    <source>
        <strain evidence="7 8">cv. Gransden 2004</strain>
    </source>
</reference>
<comment type="subcellular location">
    <subcellularLocation>
        <location evidence="1">Membrane</location>
    </subcellularLocation>
</comment>